<keyword evidence="7" id="KW-1185">Reference proteome</keyword>
<dbReference type="EMBL" id="CP014864">
    <property type="protein sequence ID" value="AMX03514.1"/>
    <property type="molecule type" value="Genomic_DNA"/>
</dbReference>
<dbReference type="PANTHER" id="PTHR12526:SF640">
    <property type="entry name" value="COLANIC ACID BIOSYNTHESIS GLYCOSYLTRANSFERASE WCAL-RELATED"/>
    <property type="match status" value="1"/>
</dbReference>
<dbReference type="Gene3D" id="3.40.50.2000">
    <property type="entry name" value="Glycogen Phosphorylase B"/>
    <property type="match status" value="2"/>
</dbReference>
<comment type="similarity">
    <text evidence="1">Belongs to the glycosyltransferase group 1 family. Glycosyltransferase 4 subfamily.</text>
</comment>
<dbReference type="KEGG" id="mthd:A3224_13870"/>
<dbReference type="GeneID" id="76609121"/>
<dbReference type="InterPro" id="IPR001296">
    <property type="entry name" value="Glyco_trans_1"/>
</dbReference>
<dbReference type="GO" id="GO:1901135">
    <property type="term" value="P:carbohydrate derivative metabolic process"/>
    <property type="evidence" value="ECO:0007669"/>
    <property type="project" value="UniProtKB-ARBA"/>
</dbReference>
<reference evidence="5" key="2">
    <citation type="submission" date="2016-03" db="EMBL/GenBank/DDBJ databases">
        <authorList>
            <person name="Ploux O."/>
        </authorList>
    </citation>
    <scope>NUCLEOTIDE SEQUENCE [LARGE SCALE GENOMIC DNA]</scope>
    <source>
        <strain evidence="5">DAU221</strain>
    </source>
</reference>
<dbReference type="CDD" id="cd03811">
    <property type="entry name" value="GT4_GT28_WabH-like"/>
    <property type="match status" value="1"/>
</dbReference>
<dbReference type="STRING" id="252514.A3224_13870"/>
<evidence type="ECO:0000313" key="6">
    <source>
        <dbReference type="EMBL" id="MCX2801116.1"/>
    </source>
</evidence>
<evidence type="ECO:0000256" key="1">
    <source>
        <dbReference type="ARBA" id="ARBA00009481"/>
    </source>
</evidence>
<dbReference type="Proteomes" id="UP001209730">
    <property type="component" value="Unassembled WGS sequence"/>
</dbReference>
<protein>
    <submittedName>
        <fullName evidence="5">Glycosyl transferase</fullName>
    </submittedName>
    <submittedName>
        <fullName evidence="6">Glycosyltransferase</fullName>
    </submittedName>
</protein>
<proteinExistence type="inferred from homology"/>
<name>A0A143HP54_MICTH</name>
<dbReference type="GO" id="GO:0016757">
    <property type="term" value="F:glycosyltransferase activity"/>
    <property type="evidence" value="ECO:0007669"/>
    <property type="project" value="UniProtKB-KW"/>
</dbReference>
<feature type="domain" description="Glycosyl transferase family 1" evidence="4">
    <location>
        <begin position="165"/>
        <end position="323"/>
    </location>
</feature>
<evidence type="ECO:0000259" key="4">
    <source>
        <dbReference type="Pfam" id="PF00534"/>
    </source>
</evidence>
<sequence length="350" mass="38786">MSNKPIRVAQVLAGAERGGAENFFVRLVSGLNERPELAQKAFIRNHAHRVQSLRHNGVETEGFSFGGPLDVIGKSAYRRALKNYRPDIVMTWMGRASITTKSSPDYLLVNRLGHYYNLKYYRHADYWIGISKGICQHMVDGGLPKERIFHIPNFADETPVEPLARDSFDTPADRPLILAAGRLHINKGFDVLLHALTQIPDAMLWLAGSGPEEAKLKALCHKLGLDTRVRFLGWRTDVTALMRTADLFVCPSRHEGLGSIVMESWAHRCPIVATKSQGPGEVITDGLSGLLTPIDDADALAAAIKSVLENPGLREQLVESAAEVYAKGYSKQHIVAAYTELYQHLLEKGR</sequence>
<organism evidence="5 7">
    <name type="scientific">Microbulbifer thermotolerans</name>
    <dbReference type="NCBI Taxonomy" id="252514"/>
    <lineage>
        <taxon>Bacteria</taxon>
        <taxon>Pseudomonadati</taxon>
        <taxon>Pseudomonadota</taxon>
        <taxon>Gammaproteobacteria</taxon>
        <taxon>Cellvibrionales</taxon>
        <taxon>Microbulbiferaceae</taxon>
        <taxon>Microbulbifer</taxon>
    </lineage>
</organism>
<evidence type="ECO:0000256" key="3">
    <source>
        <dbReference type="ARBA" id="ARBA00022679"/>
    </source>
</evidence>
<dbReference type="Proteomes" id="UP000076077">
    <property type="component" value="Chromosome"/>
</dbReference>
<reference evidence="7" key="1">
    <citation type="submission" date="2016-03" db="EMBL/GenBank/DDBJ databases">
        <authorList>
            <person name="Lee Y.-S."/>
            <person name="Choi Y.-L."/>
        </authorList>
    </citation>
    <scope>NUCLEOTIDE SEQUENCE [LARGE SCALE GENOMIC DNA]</scope>
    <source>
        <strain evidence="7">DAU221</strain>
    </source>
</reference>
<evidence type="ECO:0000256" key="2">
    <source>
        <dbReference type="ARBA" id="ARBA00022676"/>
    </source>
</evidence>
<dbReference type="PANTHER" id="PTHR12526">
    <property type="entry name" value="GLYCOSYLTRANSFERASE"/>
    <property type="match status" value="1"/>
</dbReference>
<dbReference type="Pfam" id="PF00534">
    <property type="entry name" value="Glycos_transf_1"/>
    <property type="match status" value="1"/>
</dbReference>
<dbReference type="OrthoDB" id="9795746at2"/>
<gene>
    <name evidence="5" type="ORF">A3224_13870</name>
    <name evidence="6" type="ORF">OQJ68_04865</name>
</gene>
<dbReference type="RefSeq" id="WP_067155832.1">
    <property type="nucleotide sequence ID" value="NZ_CP014864.1"/>
</dbReference>
<accession>A0A143HP54</accession>
<dbReference type="SUPFAM" id="SSF53756">
    <property type="entry name" value="UDP-Glycosyltransferase/glycogen phosphorylase"/>
    <property type="match status" value="1"/>
</dbReference>
<dbReference type="EMBL" id="JAPHQB010000006">
    <property type="protein sequence ID" value="MCX2801116.1"/>
    <property type="molecule type" value="Genomic_DNA"/>
</dbReference>
<dbReference type="AlphaFoldDB" id="A0A143HP54"/>
<reference evidence="6" key="3">
    <citation type="submission" date="2022-11" db="EMBL/GenBank/DDBJ databases">
        <title>Chitin-degrading and fungicidal potential of chitinolytic bacterial strains from marine environment of the Pacific Ocean regions.</title>
        <authorList>
            <person name="Pentekhina I."/>
            <person name="Nedashkovskaya O."/>
            <person name="Seitkalieva A."/>
            <person name="Podvolotskaya A."/>
            <person name="Tekutyeva L."/>
            <person name="Balabanova L."/>
        </authorList>
    </citation>
    <scope>NUCLEOTIDE SEQUENCE</scope>
    <source>
        <strain evidence="6">KMM 6838</strain>
    </source>
</reference>
<keyword evidence="2" id="KW-0328">Glycosyltransferase</keyword>
<keyword evidence="3 5" id="KW-0808">Transferase</keyword>
<evidence type="ECO:0000313" key="5">
    <source>
        <dbReference type="EMBL" id="AMX03514.1"/>
    </source>
</evidence>
<evidence type="ECO:0000313" key="7">
    <source>
        <dbReference type="Proteomes" id="UP000076077"/>
    </source>
</evidence>